<evidence type="ECO:0000259" key="1">
    <source>
        <dbReference type="Pfam" id="PF04195"/>
    </source>
</evidence>
<accession>A0ABD1T984</accession>
<dbReference type="InterPro" id="IPR007321">
    <property type="entry name" value="Transposase_28"/>
</dbReference>
<comment type="caution">
    <text evidence="2">The sequence shown here is derived from an EMBL/GenBank/DDBJ whole genome shotgun (WGS) entry which is preliminary data.</text>
</comment>
<reference evidence="3" key="1">
    <citation type="submission" date="2024-07" db="EMBL/GenBank/DDBJ databases">
        <title>Two chromosome-level genome assemblies of Korean endemic species Abeliophyllum distichum and Forsythia ovata (Oleaceae).</title>
        <authorList>
            <person name="Jang H."/>
        </authorList>
    </citation>
    <scope>NUCLEOTIDE SEQUENCE [LARGE SCALE GENOMIC DNA]</scope>
</reference>
<evidence type="ECO:0000313" key="3">
    <source>
        <dbReference type="Proteomes" id="UP001604277"/>
    </source>
</evidence>
<dbReference type="AlphaFoldDB" id="A0ABD1T984"/>
<protein>
    <recommendedName>
        <fullName evidence="1">Transposase (putative) gypsy type domain-containing protein</fullName>
    </recommendedName>
</protein>
<keyword evidence="3" id="KW-1185">Reference proteome</keyword>
<dbReference type="EMBL" id="JBFOLJ010000009">
    <property type="protein sequence ID" value="KAL2509294.1"/>
    <property type="molecule type" value="Genomic_DNA"/>
</dbReference>
<dbReference type="Pfam" id="PF04195">
    <property type="entry name" value="Transposase_28"/>
    <property type="match status" value="1"/>
</dbReference>
<feature type="domain" description="Transposase (putative) gypsy type" evidence="1">
    <location>
        <begin position="63"/>
        <end position="129"/>
    </location>
</feature>
<name>A0ABD1T984_9LAMI</name>
<proteinExistence type="predicted"/>
<sequence length="171" mass="20260">MSGGHEDIESDSNYWACNKYPSELNISDFTQPRDQYRIPEGIRLIFPNKKDRPCNPPEGHVAVMCDAFACGMRLPLYHFLRAILRSYNVCLYQLSPNFWTQLVETWFLWQDVSLDYPMPLYVFHTLFKLIKCTKRNMEPKEGVEDWYYLTSRGTYSMIITGHHSYIKHWSS</sequence>
<dbReference type="Proteomes" id="UP001604277">
    <property type="component" value="Unassembled WGS sequence"/>
</dbReference>
<gene>
    <name evidence="2" type="ORF">Fot_32941</name>
</gene>
<evidence type="ECO:0000313" key="2">
    <source>
        <dbReference type="EMBL" id="KAL2509294.1"/>
    </source>
</evidence>
<organism evidence="2 3">
    <name type="scientific">Forsythia ovata</name>
    <dbReference type="NCBI Taxonomy" id="205694"/>
    <lineage>
        <taxon>Eukaryota</taxon>
        <taxon>Viridiplantae</taxon>
        <taxon>Streptophyta</taxon>
        <taxon>Embryophyta</taxon>
        <taxon>Tracheophyta</taxon>
        <taxon>Spermatophyta</taxon>
        <taxon>Magnoliopsida</taxon>
        <taxon>eudicotyledons</taxon>
        <taxon>Gunneridae</taxon>
        <taxon>Pentapetalae</taxon>
        <taxon>asterids</taxon>
        <taxon>lamiids</taxon>
        <taxon>Lamiales</taxon>
        <taxon>Oleaceae</taxon>
        <taxon>Forsythieae</taxon>
        <taxon>Forsythia</taxon>
    </lineage>
</organism>